<evidence type="ECO:0000256" key="1">
    <source>
        <dbReference type="ARBA" id="ARBA00022741"/>
    </source>
</evidence>
<gene>
    <name evidence="4" type="ORF">ACFQ5X_20180</name>
</gene>
<keyword evidence="2 4" id="KW-0067">ATP-binding</keyword>
<dbReference type="Pfam" id="PF00196">
    <property type="entry name" value="GerE"/>
    <property type="match status" value="1"/>
</dbReference>
<dbReference type="GO" id="GO:0005524">
    <property type="term" value="F:ATP binding"/>
    <property type="evidence" value="ECO:0007669"/>
    <property type="project" value="UniProtKB-KW"/>
</dbReference>
<dbReference type="Gene3D" id="1.10.10.10">
    <property type="entry name" value="Winged helix-like DNA-binding domain superfamily/Winged helix DNA-binding domain"/>
    <property type="match status" value="1"/>
</dbReference>
<organism evidence="4 5">
    <name type="scientific">Streptomyces kaempferi</name>
    <dbReference type="NCBI Taxonomy" id="333725"/>
    <lineage>
        <taxon>Bacteria</taxon>
        <taxon>Bacillati</taxon>
        <taxon>Actinomycetota</taxon>
        <taxon>Actinomycetes</taxon>
        <taxon>Kitasatosporales</taxon>
        <taxon>Streptomycetaceae</taxon>
        <taxon>Streptomyces</taxon>
    </lineage>
</organism>
<dbReference type="PANTHER" id="PTHR16305">
    <property type="entry name" value="TESTICULAR SOLUBLE ADENYLYL CYCLASE"/>
    <property type="match status" value="1"/>
</dbReference>
<dbReference type="Gene3D" id="1.25.40.10">
    <property type="entry name" value="Tetratricopeptide repeat domain"/>
    <property type="match status" value="1"/>
</dbReference>
<dbReference type="Proteomes" id="UP001597058">
    <property type="component" value="Unassembled WGS sequence"/>
</dbReference>
<dbReference type="InterPro" id="IPR016032">
    <property type="entry name" value="Sig_transdc_resp-reg_C-effctor"/>
</dbReference>
<accession>A0ABW3XGL7</accession>
<dbReference type="InterPro" id="IPR011990">
    <property type="entry name" value="TPR-like_helical_dom_sf"/>
</dbReference>
<keyword evidence="5" id="KW-1185">Reference proteome</keyword>
<proteinExistence type="predicted"/>
<dbReference type="SUPFAM" id="SSF46894">
    <property type="entry name" value="C-terminal effector domain of the bipartite response regulators"/>
    <property type="match status" value="1"/>
</dbReference>
<evidence type="ECO:0000313" key="5">
    <source>
        <dbReference type="Proteomes" id="UP001597058"/>
    </source>
</evidence>
<dbReference type="Gene3D" id="3.40.50.300">
    <property type="entry name" value="P-loop containing nucleotide triphosphate hydrolases"/>
    <property type="match status" value="1"/>
</dbReference>
<dbReference type="SUPFAM" id="SSF52540">
    <property type="entry name" value="P-loop containing nucleoside triphosphate hydrolases"/>
    <property type="match status" value="1"/>
</dbReference>
<dbReference type="InterPro" id="IPR041664">
    <property type="entry name" value="AAA_16"/>
</dbReference>
<keyword evidence="1" id="KW-0547">Nucleotide-binding</keyword>
<dbReference type="CDD" id="cd06170">
    <property type="entry name" value="LuxR_C_like"/>
    <property type="match status" value="1"/>
</dbReference>
<dbReference type="InterPro" id="IPR000792">
    <property type="entry name" value="Tscrpt_reg_LuxR_C"/>
</dbReference>
<protein>
    <submittedName>
        <fullName evidence="4">ATP-binding protein</fullName>
    </submittedName>
</protein>
<dbReference type="SUPFAM" id="SSF48452">
    <property type="entry name" value="TPR-like"/>
    <property type="match status" value="1"/>
</dbReference>
<evidence type="ECO:0000256" key="2">
    <source>
        <dbReference type="ARBA" id="ARBA00022840"/>
    </source>
</evidence>
<sequence length="1005" mass="106557">MVVVAQTFGTPFIGRGSELARLTDVLDRARNGTPRAVLVSGDAGVGKTRVLTEAAAHATRTDMTVLTGHCVDLGDVGLPYLPFTEILGMLAADERFAAAFAAHPAVGRLLGTGNGTGAGTGTGTPDGTTDTGSRLRLFDGVAALLAAVADITPLLLVLEDLHWADQSSRDLLRFLLSRGLLQNAAPGAPAHRLAVFASYRADDLHRRHPLRPLLAELVRLPSVDRLELRPLADAEVARLVRALRAEALSDTTVRRIVERAEGNAFYAEELLAALPGDVDPAAPVMPSGLADVLLIRIEQLSDTAQQVLRTAAVAGRRVEHKLLHDAVQLPQDALESALREAVGRQLLVPGEDGTYSFRHALTREAVYADLLPGERVRLHGTFAGLLTGQARSAERAHHSRESHDLADALTASLEAADHAQVLGAPAEELRHLEAVLELWSAVDPAARPPTCGPVTLTLRASAAAAHAGDAHRAVSLTRAALARAGSDADSELAARVRYTLAGNLIRVDSTKAAYTYSSEALAMIPAEPPSHTWVWAAATHVMAARYMGHDEDAQRVARHALRTAEELRLPDAQADLIISLVGLDGGNRRTPRGRERLRRARDLARHAGNVSVEMRALFNLAIGCYESGALDECLTWLSEGLERAGRSGLLSSPYALELRYLQSLILYTLGRWDECARGAAADAERLPPAGGFATGPALYVALARGEQGAVERARALLAGPFDWMASLVAGIVLTDAAALRGDAEGAVTAMRESLAALSDGSGNERPDIGVRLAALALSAVADAAVRLRRGGDEAGALRWAAVASELVEVARSTAAKGEDGTRQGPEGLAWLARAEAEWLRARPRTDGAARERAVAAWETAVNAFDYGDPYELARSRRRFAEALLAADRREEAAGQAGAARDTADRLGAVPLRDEVDALIRRGRLAGSPSAADRIAALTARESDVLRLLARGRTNRQIGEELFISGKTASVHVSNILAKLGAAGRTEAVAIAYREGLIEPEPTASA</sequence>
<dbReference type="PANTHER" id="PTHR16305:SF35">
    <property type="entry name" value="TRANSCRIPTIONAL ACTIVATOR DOMAIN"/>
    <property type="match status" value="1"/>
</dbReference>
<evidence type="ECO:0000313" key="4">
    <source>
        <dbReference type="EMBL" id="MFD1308163.1"/>
    </source>
</evidence>
<name>A0ABW3XGL7_9ACTN</name>
<dbReference type="PRINTS" id="PR00038">
    <property type="entry name" value="HTHLUXR"/>
</dbReference>
<dbReference type="InterPro" id="IPR027417">
    <property type="entry name" value="P-loop_NTPase"/>
</dbReference>
<dbReference type="InterPro" id="IPR036388">
    <property type="entry name" value="WH-like_DNA-bd_sf"/>
</dbReference>
<evidence type="ECO:0000259" key="3">
    <source>
        <dbReference type="PROSITE" id="PS50043"/>
    </source>
</evidence>
<comment type="caution">
    <text evidence="4">The sequence shown here is derived from an EMBL/GenBank/DDBJ whole genome shotgun (WGS) entry which is preliminary data.</text>
</comment>
<dbReference type="RefSeq" id="WP_381328408.1">
    <property type="nucleotide sequence ID" value="NZ_JBHTMM010000024.1"/>
</dbReference>
<reference evidence="5" key="1">
    <citation type="journal article" date="2019" name="Int. J. Syst. Evol. Microbiol.">
        <title>The Global Catalogue of Microorganisms (GCM) 10K type strain sequencing project: providing services to taxonomists for standard genome sequencing and annotation.</title>
        <authorList>
            <consortium name="The Broad Institute Genomics Platform"/>
            <consortium name="The Broad Institute Genome Sequencing Center for Infectious Disease"/>
            <person name="Wu L."/>
            <person name="Ma J."/>
        </authorList>
    </citation>
    <scope>NUCLEOTIDE SEQUENCE [LARGE SCALE GENOMIC DNA]</scope>
    <source>
        <strain evidence="5">CGMCC 4.7020</strain>
    </source>
</reference>
<dbReference type="PROSITE" id="PS50043">
    <property type="entry name" value="HTH_LUXR_2"/>
    <property type="match status" value="1"/>
</dbReference>
<dbReference type="Pfam" id="PF13191">
    <property type="entry name" value="AAA_16"/>
    <property type="match status" value="1"/>
</dbReference>
<dbReference type="SMART" id="SM00421">
    <property type="entry name" value="HTH_LUXR"/>
    <property type="match status" value="1"/>
</dbReference>
<dbReference type="EMBL" id="JBHTMM010000024">
    <property type="protein sequence ID" value="MFD1308163.1"/>
    <property type="molecule type" value="Genomic_DNA"/>
</dbReference>
<feature type="domain" description="HTH luxR-type" evidence="3">
    <location>
        <begin position="930"/>
        <end position="995"/>
    </location>
</feature>